<feature type="transmembrane region" description="Helical" evidence="7">
    <location>
        <begin position="285"/>
        <end position="308"/>
    </location>
</feature>
<dbReference type="Proteomes" id="UP000245627">
    <property type="component" value="Unassembled WGS sequence"/>
</dbReference>
<evidence type="ECO:0000256" key="7">
    <source>
        <dbReference type="SAM" id="Phobius"/>
    </source>
</evidence>
<organism evidence="9 10">
    <name type="scientific">Sphingobacterium corticibacter</name>
    <dbReference type="NCBI Taxonomy" id="2171749"/>
    <lineage>
        <taxon>Bacteria</taxon>
        <taxon>Pseudomonadati</taxon>
        <taxon>Bacteroidota</taxon>
        <taxon>Sphingobacteriia</taxon>
        <taxon>Sphingobacteriales</taxon>
        <taxon>Sphingobacteriaceae</taxon>
        <taxon>Sphingobacterium</taxon>
    </lineage>
</organism>
<evidence type="ECO:0000259" key="8">
    <source>
        <dbReference type="PROSITE" id="PS50109"/>
    </source>
</evidence>
<dbReference type="SUPFAM" id="SSF55874">
    <property type="entry name" value="ATPase domain of HSP90 chaperone/DNA topoisomerase II/histidine kinase"/>
    <property type="match status" value="1"/>
</dbReference>
<keyword evidence="7" id="KW-0812">Transmembrane</keyword>
<dbReference type="Pfam" id="PF02518">
    <property type="entry name" value="HATPase_c"/>
    <property type="match status" value="1"/>
</dbReference>
<keyword evidence="4" id="KW-0808">Transferase</keyword>
<keyword evidence="7" id="KW-0472">Membrane</keyword>
<comment type="catalytic activity">
    <reaction evidence="1">
        <text>ATP + protein L-histidine = ADP + protein N-phospho-L-histidine.</text>
        <dbReference type="EC" id="2.7.13.3"/>
    </reaction>
</comment>
<dbReference type="AlphaFoldDB" id="A0A2T8HFZ1"/>
<keyword evidence="3" id="KW-0597">Phosphoprotein</keyword>
<evidence type="ECO:0000313" key="9">
    <source>
        <dbReference type="EMBL" id="PVH24345.1"/>
    </source>
</evidence>
<dbReference type="PANTHER" id="PTHR45453:SF1">
    <property type="entry name" value="PHOSPHATE REGULON SENSOR PROTEIN PHOR"/>
    <property type="match status" value="1"/>
</dbReference>
<evidence type="ECO:0000256" key="4">
    <source>
        <dbReference type="ARBA" id="ARBA00022679"/>
    </source>
</evidence>
<dbReference type="InterPro" id="IPR005467">
    <property type="entry name" value="His_kinase_dom"/>
</dbReference>
<dbReference type="InterPro" id="IPR050351">
    <property type="entry name" value="BphY/WalK/GraS-like"/>
</dbReference>
<dbReference type="SMART" id="SM00388">
    <property type="entry name" value="HisKA"/>
    <property type="match status" value="1"/>
</dbReference>
<proteinExistence type="predicted"/>
<keyword evidence="6" id="KW-0902">Two-component regulatory system</keyword>
<gene>
    <name evidence="9" type="ORF">DC487_14785</name>
</gene>
<feature type="domain" description="Histidine kinase" evidence="8">
    <location>
        <begin position="327"/>
        <end position="540"/>
    </location>
</feature>
<dbReference type="PROSITE" id="PS50109">
    <property type="entry name" value="HIS_KIN"/>
    <property type="match status" value="1"/>
</dbReference>
<dbReference type="Pfam" id="PF00512">
    <property type="entry name" value="HisKA"/>
    <property type="match status" value="1"/>
</dbReference>
<dbReference type="InterPro" id="IPR004358">
    <property type="entry name" value="Sig_transdc_His_kin-like_C"/>
</dbReference>
<name>A0A2T8HFZ1_9SPHI</name>
<dbReference type="EMBL" id="QDKG01000006">
    <property type="protein sequence ID" value="PVH24345.1"/>
    <property type="molecule type" value="Genomic_DNA"/>
</dbReference>
<evidence type="ECO:0000256" key="6">
    <source>
        <dbReference type="ARBA" id="ARBA00023012"/>
    </source>
</evidence>
<dbReference type="InterPro" id="IPR036097">
    <property type="entry name" value="HisK_dim/P_sf"/>
</dbReference>
<evidence type="ECO:0000256" key="3">
    <source>
        <dbReference type="ARBA" id="ARBA00022553"/>
    </source>
</evidence>
<dbReference type="SMART" id="SM00387">
    <property type="entry name" value="HATPase_c"/>
    <property type="match status" value="1"/>
</dbReference>
<dbReference type="GO" id="GO:0005886">
    <property type="term" value="C:plasma membrane"/>
    <property type="evidence" value="ECO:0007669"/>
    <property type="project" value="TreeGrafter"/>
</dbReference>
<dbReference type="InterPro" id="IPR003594">
    <property type="entry name" value="HATPase_dom"/>
</dbReference>
<dbReference type="CDD" id="cd00082">
    <property type="entry name" value="HisKA"/>
    <property type="match status" value="1"/>
</dbReference>
<dbReference type="GO" id="GO:0004721">
    <property type="term" value="F:phosphoprotein phosphatase activity"/>
    <property type="evidence" value="ECO:0007669"/>
    <property type="project" value="TreeGrafter"/>
</dbReference>
<sequence length="540" mass="62462">MLIAFLAIVTILYVVAVGLARSTIANHVESEFYNRKTDVFDATIKPFNEFLYNGIPELSYYQGFLDSAQARQYAEQALRKNPFVEEVVFYDVTITNSRTVSRGVRYRDNLLFHPKSIISFHLDNAYRLHSKSNFQEEPDPYAGDFNNAAIKFFDYLAKVDESTTLTEDEIYRVFYSFSPGKIGYLNIPRISDLLLYKTMMLNDSLPDAFFEQDMFLFRINPQKLRLSNTQPRYYEKISITPLTDPAAMEEKTFYTTELPLPGALSDFKLKFDSSQDFITQEVYRLLIPVVLGISVLYCILLSIVYLIYRNINNNNRLYRLQYDFINNLTHEFKTPVSVIKIAGNNIKSAQQVTDEERFMYGRILDQEADKLNNLMNKLLSYAQIENKSIPYKGDWINLHDFCDEIFKACRIKYSDMVLTYNIQVADELYTDPILLASVFHNLVDNAYKYSELGSRFINVEVEQTKKNFVIVFSDKGIGIAKSELKNIFKKFYRIQNQYNQGGSIGLGLAFCKEITEFMGGEIRVESVLGKGTTFTLTFPK</sequence>
<dbReference type="EC" id="2.7.13.3" evidence="2"/>
<dbReference type="SUPFAM" id="SSF47384">
    <property type="entry name" value="Homodimeric domain of signal transducing histidine kinase"/>
    <property type="match status" value="1"/>
</dbReference>
<comment type="caution">
    <text evidence="9">The sequence shown here is derived from an EMBL/GenBank/DDBJ whole genome shotgun (WGS) entry which is preliminary data.</text>
</comment>
<accession>A0A2T8HFZ1</accession>
<reference evidence="9 10" key="1">
    <citation type="submission" date="2018-04" db="EMBL/GenBank/DDBJ databases">
        <title>Sphingobacterium cortibacter sp. nov.</title>
        <authorList>
            <person name="Li Y."/>
        </authorList>
    </citation>
    <scope>NUCLEOTIDE SEQUENCE [LARGE SCALE GENOMIC DNA]</scope>
    <source>
        <strain evidence="9 10">2c-3</strain>
    </source>
</reference>
<dbReference type="InterPro" id="IPR003661">
    <property type="entry name" value="HisK_dim/P_dom"/>
</dbReference>
<dbReference type="GO" id="GO:0016036">
    <property type="term" value="P:cellular response to phosphate starvation"/>
    <property type="evidence" value="ECO:0007669"/>
    <property type="project" value="TreeGrafter"/>
</dbReference>
<evidence type="ECO:0000256" key="5">
    <source>
        <dbReference type="ARBA" id="ARBA00022777"/>
    </source>
</evidence>
<keyword evidence="5 9" id="KW-0418">Kinase</keyword>
<evidence type="ECO:0000256" key="2">
    <source>
        <dbReference type="ARBA" id="ARBA00012438"/>
    </source>
</evidence>
<evidence type="ECO:0000256" key="1">
    <source>
        <dbReference type="ARBA" id="ARBA00000085"/>
    </source>
</evidence>
<keyword evidence="7" id="KW-1133">Transmembrane helix</keyword>
<evidence type="ECO:0000313" key="10">
    <source>
        <dbReference type="Proteomes" id="UP000245627"/>
    </source>
</evidence>
<dbReference type="PANTHER" id="PTHR45453">
    <property type="entry name" value="PHOSPHATE REGULON SENSOR PROTEIN PHOR"/>
    <property type="match status" value="1"/>
</dbReference>
<dbReference type="GO" id="GO:0000155">
    <property type="term" value="F:phosphorelay sensor kinase activity"/>
    <property type="evidence" value="ECO:0007669"/>
    <property type="project" value="InterPro"/>
</dbReference>
<protein>
    <recommendedName>
        <fullName evidence="2">histidine kinase</fullName>
        <ecNumber evidence="2">2.7.13.3</ecNumber>
    </recommendedName>
</protein>
<dbReference type="InterPro" id="IPR036890">
    <property type="entry name" value="HATPase_C_sf"/>
</dbReference>
<dbReference type="PRINTS" id="PR00344">
    <property type="entry name" value="BCTRLSENSOR"/>
</dbReference>
<keyword evidence="10" id="KW-1185">Reference proteome</keyword>
<dbReference type="Gene3D" id="1.10.287.130">
    <property type="match status" value="1"/>
</dbReference>
<dbReference type="Gene3D" id="3.30.565.10">
    <property type="entry name" value="Histidine kinase-like ATPase, C-terminal domain"/>
    <property type="match status" value="1"/>
</dbReference>